<proteinExistence type="predicted"/>
<feature type="region of interest" description="Disordered" evidence="6">
    <location>
        <begin position="693"/>
        <end position="718"/>
    </location>
</feature>
<feature type="chain" id="PRO_5043000375" description="HIT-type domain-containing protein" evidence="7">
    <location>
        <begin position="22"/>
        <end position="1780"/>
    </location>
</feature>
<protein>
    <recommendedName>
        <fullName evidence="8">HIT-type domain-containing protein</fullName>
    </recommendedName>
</protein>
<feature type="signal peptide" evidence="7">
    <location>
        <begin position="1"/>
        <end position="21"/>
    </location>
</feature>
<reference evidence="9 10" key="1">
    <citation type="submission" date="2019-10" db="EMBL/GenBank/DDBJ databases">
        <title>Assembly and Annotation for the nematode Trichostrongylus colubriformis.</title>
        <authorList>
            <person name="Martin J."/>
        </authorList>
    </citation>
    <scope>NUCLEOTIDE SEQUENCE [LARGE SCALE GENOMIC DNA]</scope>
    <source>
        <strain evidence="9">G859</strain>
        <tissue evidence="9">Whole worm</tissue>
    </source>
</reference>
<keyword evidence="2" id="KW-0539">Nucleus</keyword>
<evidence type="ECO:0000313" key="10">
    <source>
        <dbReference type="Proteomes" id="UP001331761"/>
    </source>
</evidence>
<evidence type="ECO:0000256" key="7">
    <source>
        <dbReference type="SAM" id="SignalP"/>
    </source>
</evidence>
<dbReference type="InterPro" id="IPR036322">
    <property type="entry name" value="WD40_repeat_dom_sf"/>
</dbReference>
<dbReference type="CDD" id="cd23024">
    <property type="entry name" value="zf-HIT_ZNHIT2-3"/>
    <property type="match status" value="1"/>
</dbReference>
<evidence type="ECO:0000313" key="9">
    <source>
        <dbReference type="EMBL" id="KAK5966832.1"/>
    </source>
</evidence>
<feature type="domain" description="HIT-type" evidence="8">
    <location>
        <begin position="1449"/>
        <end position="1483"/>
    </location>
</feature>
<dbReference type="GO" id="GO:0008270">
    <property type="term" value="F:zinc ion binding"/>
    <property type="evidence" value="ECO:0007669"/>
    <property type="project" value="UniProtKB-UniRule"/>
</dbReference>
<dbReference type="SMART" id="SM00320">
    <property type="entry name" value="WD40"/>
    <property type="match status" value="4"/>
</dbReference>
<keyword evidence="7" id="KW-0732">Signal</keyword>
<keyword evidence="4" id="KW-0862">Zinc</keyword>
<dbReference type="Gene3D" id="3.30.60.190">
    <property type="match status" value="1"/>
</dbReference>
<sequence length="1780" mass="203940">VYTLWLFRAAMEVLIQGTISALGYLEDGVYYQEPDCYETIRDLIRFLRTDNNVLLARKLCGEHNIIENDLIPIIKSENLKDNMFDIVLRLLANLTQPAIVSMQGKQPEDRDEWQTYWILEENLRRAKLAFADVKFFTVLKEKLEKYFVDTDWDDRLEEERLVMERIVVLLRYIFSISPTERDGRRTAAESNSHDRVITAFLDSGIDKVLTNIATQSKEQEFHLSIMIIFALILQEHKPGDIVSAGRSRTQAEKEQAEEELRQVVEAEKAKLAAQRRKMLASRHSRFSGSYLVKGLSAVNKEKDFVVLKPIKDVNELSFQAERKHKKIVAKNRRPFDAEVKTHLSSLDLRLKLKQFLEEDLSKCFNRLMKSSKDMAFDTRLSAGQRSADMYFFLLMRFMLEYTRLAGLPSSKVSVCLPVESFHHIQVHLDNYLESAAALHKEAKSFGLRAQHALSAYKELILFHQHLLDKGSPEEKEFAKRTCNHILTVEEYREMGFVLIRKYKPGFLSKTFLRELILATHYYFRLLERSVKAGQLTTVTKRSKIRRATARRKKTAENAFCPEPLPAVVDGMSAEDMEKKWPQIADEIKDIILGNKEPSVDQIPINSLLDVQEEQHQKFAMLKIQRALRERRAKDAMGLYRASRAMWPNDGIFGDPTNSADQQLEEIREIFFTDLKEIADELLKAEIEAQKKFTDDSMIDNGSEEDPYSSDDDEEEPRYETKEVKFDLQEYVAFYARTDVLRWYVFLLNDFASNSQEVNKALVKLLHRVAFDLKMPVRLYQLSLFRIFAEVRKHFDGLTLEEMKKNPLFDIYNFGYHLLKRFFACYEKNGAKLAPEILFWKGPKECYEIENGDGYEESKHQKDAYSWSEELENELRSLYNEYRDMDERPEGMDVLDFIEPNLSRPRTRKQILKKMKEFALDPLGAKANKGSIMDRNFPIIRAKELIEQYNALPQKDDDMIDFVRTNLAETHGEFSRQKIIKQISYLGIVYEKKRPVSKNYKWSDGLRTELAALKEQYYEMDAEDQELVDVVNYCARRLSEKKPKRQIKQELIALGAPLEPDEKSKRTVPKPSSPSVSVSEVNDKLESRGLSPSGSERTGSLGKGQEIGGSDAELELEEESVCSQMEEVFLSPPTCFTSDENNNIVVGFVDGIVQFARYDLSKKTFKTRWKFKTKASVRGLAFNRDQSEVLAITSNRGLSCFDVETGTRKRCLIRGHEDKPTSICLLQPTASKFQQFATGDESGEIRTWDLRASSPIICKWKEQEADVNALKTDNRHNLLSASSDGTLAAYEVRKRKLRMKSELMHSELVSLCVTEKYVYAGGRDGYLEVFVHGEYGNILERIESGFDMGVDDVVELRKGLLLTCSGSSDKLKLINVMPTKKLGSAGTHGEDDGIDQLLVSPDRSTLISMSSFANSIKFWPLDELLAKVPVLRVVDIKKRKPVVKEGMLRCKFCSTERREQYKCPQCNATYCSLRCYKCEKHSSCSEEFYKQCVKEELEGRRFEGNGKGQDTFEERMQKYLDGELDEMPGTGENGSAADDADPLDSDDEEPGASGFQPKAEQYLEKVITDTVDDYVLDEDEIDRKLLGLGIGGDVEQLMGVLSEEERAAFAQLAEQINIDTSGLSENMLRLPSLSRLCSRRLTMLAEVVDDAAQKQVCSSIASEVSDPQNRLFAVVYVNGRQWKVGQNDLIALRGSLPIAVGDKIKLEKVLMVGGSRFSVFGRPLLDSVKVEATVVEKTTTYPELEYIRDNHNHIKVINWLSQEMTVLRINEISAEKLFKES</sequence>
<dbReference type="EMBL" id="WIXE01023056">
    <property type="protein sequence ID" value="KAK5966832.1"/>
    <property type="molecule type" value="Genomic_DNA"/>
</dbReference>
<evidence type="ECO:0000256" key="6">
    <source>
        <dbReference type="SAM" id="MobiDB-lite"/>
    </source>
</evidence>
<dbReference type="Gene3D" id="2.130.10.10">
    <property type="entry name" value="YVTN repeat-like/Quinoprotein amine dehydrogenase"/>
    <property type="match status" value="2"/>
</dbReference>
<comment type="caution">
    <text evidence="9">The sequence shown here is derived from an EMBL/GenBank/DDBJ whole genome shotgun (WGS) entry which is preliminary data.</text>
</comment>
<dbReference type="Pfam" id="PF04821">
    <property type="entry name" value="TIMELESS"/>
    <property type="match status" value="1"/>
</dbReference>
<dbReference type="SUPFAM" id="SSF50978">
    <property type="entry name" value="WD40 repeat-like"/>
    <property type="match status" value="1"/>
</dbReference>
<dbReference type="InterPro" id="IPR006906">
    <property type="entry name" value="Timeless_N"/>
</dbReference>
<evidence type="ECO:0000256" key="5">
    <source>
        <dbReference type="SAM" id="Coils"/>
    </source>
</evidence>
<dbReference type="InterPro" id="IPR044998">
    <property type="entry name" value="Timeless"/>
</dbReference>
<comment type="subcellular location">
    <subcellularLocation>
        <location evidence="1">Nucleus</location>
    </subcellularLocation>
</comment>
<dbReference type="InterPro" id="IPR001680">
    <property type="entry name" value="WD40_rpt"/>
</dbReference>
<name>A0AAN8EVK2_TRICO</name>
<dbReference type="PANTHER" id="PTHR22940">
    <property type="entry name" value="TIMEOUT/TIMELESS-2"/>
    <property type="match status" value="1"/>
</dbReference>
<dbReference type="GO" id="GO:0043111">
    <property type="term" value="P:replication fork arrest"/>
    <property type="evidence" value="ECO:0007669"/>
    <property type="project" value="TreeGrafter"/>
</dbReference>
<evidence type="ECO:0000259" key="8">
    <source>
        <dbReference type="PROSITE" id="PS51083"/>
    </source>
</evidence>
<dbReference type="GO" id="GO:0005840">
    <property type="term" value="C:ribosome"/>
    <property type="evidence" value="ECO:0007669"/>
    <property type="project" value="InterPro"/>
</dbReference>
<keyword evidence="5" id="KW-0175">Coiled coil</keyword>
<dbReference type="Proteomes" id="UP001331761">
    <property type="component" value="Unassembled WGS sequence"/>
</dbReference>
<keyword evidence="4" id="KW-0863">Zinc-finger</keyword>
<keyword evidence="10" id="KW-1185">Reference proteome</keyword>
<dbReference type="GO" id="GO:0005737">
    <property type="term" value="C:cytoplasm"/>
    <property type="evidence" value="ECO:0007669"/>
    <property type="project" value="UniProtKB-ARBA"/>
</dbReference>
<accession>A0AAN8EVK2</accession>
<dbReference type="Pfam" id="PF00829">
    <property type="entry name" value="Ribosomal_L21p"/>
    <property type="match status" value="1"/>
</dbReference>
<evidence type="ECO:0000256" key="3">
    <source>
        <dbReference type="ARBA" id="ARBA00023306"/>
    </source>
</evidence>
<evidence type="ECO:0000256" key="1">
    <source>
        <dbReference type="ARBA" id="ARBA00004123"/>
    </source>
</evidence>
<dbReference type="InterPro" id="IPR028909">
    <property type="entry name" value="bL21-like"/>
</dbReference>
<feature type="compositionally biased region" description="Acidic residues" evidence="6">
    <location>
        <begin position="1537"/>
        <end position="1549"/>
    </location>
</feature>
<dbReference type="GO" id="GO:0031298">
    <property type="term" value="C:replication fork protection complex"/>
    <property type="evidence" value="ECO:0007669"/>
    <property type="project" value="TreeGrafter"/>
</dbReference>
<feature type="region of interest" description="Disordered" evidence="6">
    <location>
        <begin position="1057"/>
        <end position="1106"/>
    </location>
</feature>
<dbReference type="Pfam" id="PF26019">
    <property type="entry name" value="HTH_TIMELESS"/>
    <property type="match status" value="2"/>
</dbReference>
<dbReference type="SUPFAM" id="SSF141091">
    <property type="entry name" value="L21p-like"/>
    <property type="match status" value="1"/>
</dbReference>
<dbReference type="GO" id="GO:0006281">
    <property type="term" value="P:DNA repair"/>
    <property type="evidence" value="ECO:0007669"/>
    <property type="project" value="TreeGrafter"/>
</dbReference>
<feature type="coiled-coil region" evidence="5">
    <location>
        <begin position="246"/>
        <end position="277"/>
    </location>
</feature>
<feature type="region of interest" description="Disordered" evidence="6">
    <location>
        <begin position="1522"/>
        <end position="1558"/>
    </location>
</feature>
<dbReference type="PROSITE" id="PS51083">
    <property type="entry name" value="ZF_HIT"/>
    <property type="match status" value="1"/>
</dbReference>
<dbReference type="InterPro" id="IPR007529">
    <property type="entry name" value="Znf_HIT"/>
</dbReference>
<dbReference type="InterPro" id="IPR015943">
    <property type="entry name" value="WD40/YVTN_repeat-like_dom_sf"/>
</dbReference>
<evidence type="ECO:0000256" key="4">
    <source>
        <dbReference type="PROSITE-ProRule" id="PRU00453"/>
    </source>
</evidence>
<dbReference type="Pfam" id="PF04438">
    <property type="entry name" value="zf-HIT"/>
    <property type="match status" value="1"/>
</dbReference>
<dbReference type="InterPro" id="IPR036164">
    <property type="entry name" value="bL21-like_sf"/>
</dbReference>
<evidence type="ECO:0000256" key="2">
    <source>
        <dbReference type="ARBA" id="ARBA00023242"/>
    </source>
</evidence>
<organism evidence="9 10">
    <name type="scientific">Trichostrongylus colubriformis</name>
    <name type="common">Black scour worm</name>
    <dbReference type="NCBI Taxonomy" id="6319"/>
    <lineage>
        <taxon>Eukaryota</taxon>
        <taxon>Metazoa</taxon>
        <taxon>Ecdysozoa</taxon>
        <taxon>Nematoda</taxon>
        <taxon>Chromadorea</taxon>
        <taxon>Rhabditida</taxon>
        <taxon>Rhabditina</taxon>
        <taxon>Rhabditomorpha</taxon>
        <taxon>Strongyloidea</taxon>
        <taxon>Trichostrongylidae</taxon>
        <taxon>Trichostrongylus</taxon>
    </lineage>
</organism>
<feature type="non-terminal residue" evidence="9">
    <location>
        <position position="1"/>
    </location>
</feature>
<feature type="compositionally biased region" description="Low complexity" evidence="6">
    <location>
        <begin position="1068"/>
        <end position="1078"/>
    </location>
</feature>
<keyword evidence="3" id="KW-0131">Cell cycle</keyword>
<dbReference type="GO" id="GO:0003677">
    <property type="term" value="F:DNA binding"/>
    <property type="evidence" value="ECO:0007669"/>
    <property type="project" value="TreeGrafter"/>
</dbReference>
<feature type="compositionally biased region" description="Acidic residues" evidence="6">
    <location>
        <begin position="701"/>
        <end position="716"/>
    </location>
</feature>
<gene>
    <name evidence="9" type="ORF">GCK32_004938</name>
</gene>
<keyword evidence="4" id="KW-0479">Metal-binding</keyword>
<dbReference type="PANTHER" id="PTHR22940:SF4">
    <property type="entry name" value="PROTEIN TIMELESS HOMOLOG"/>
    <property type="match status" value="1"/>
</dbReference>
<dbReference type="GO" id="GO:0000076">
    <property type="term" value="P:DNA replication checkpoint signaling"/>
    <property type="evidence" value="ECO:0007669"/>
    <property type="project" value="TreeGrafter"/>
</dbReference>